<gene>
    <name evidence="2" type="ORF">EHS89_07345</name>
</gene>
<sequence length="141" mass="16099">MNRPVILCSLMALFLMGCSSAEKQNLPQYAGSGGMSEWNIDPVAYLYHYDNGFTGSDALGYNEQLQTVWSRLGAAQTCKVTYDKQAMIDRLVLQFGESRVTHELNGIGFHAVQSRKVPRFCNEDRIEQLQRTIRKYQRDQL</sequence>
<accession>A0A3P1SSC1</accession>
<evidence type="ECO:0000256" key="1">
    <source>
        <dbReference type="SAM" id="SignalP"/>
    </source>
</evidence>
<proteinExistence type="predicted"/>
<keyword evidence="1" id="KW-0732">Signal</keyword>
<dbReference type="PROSITE" id="PS51257">
    <property type="entry name" value="PROKAR_LIPOPROTEIN"/>
    <property type="match status" value="1"/>
</dbReference>
<dbReference type="AlphaFoldDB" id="A0A3P1SSC1"/>
<feature type="chain" id="PRO_5018229673" evidence="1">
    <location>
        <begin position="24"/>
        <end position="141"/>
    </location>
</feature>
<evidence type="ECO:0000313" key="3">
    <source>
        <dbReference type="Proteomes" id="UP000267535"/>
    </source>
</evidence>
<dbReference type="RefSeq" id="WP_124925491.1">
    <property type="nucleotide sequence ID" value="NZ_BMOH01000005.1"/>
</dbReference>
<protein>
    <submittedName>
        <fullName evidence="2">Uncharacterized protein</fullName>
    </submittedName>
</protein>
<reference evidence="2 3" key="1">
    <citation type="submission" date="2018-11" db="EMBL/GenBank/DDBJ databases">
        <title>The draft genome sequence of Amphritea balenae JAMM 1525T.</title>
        <authorList>
            <person name="Fang Z."/>
            <person name="Zhang Y."/>
            <person name="Han X."/>
        </authorList>
    </citation>
    <scope>NUCLEOTIDE SEQUENCE [LARGE SCALE GENOMIC DNA]</scope>
    <source>
        <strain evidence="2 3">JAMM 1525</strain>
    </source>
</reference>
<dbReference type="EMBL" id="RQXV01000003">
    <property type="protein sequence ID" value="RRD00021.1"/>
    <property type="molecule type" value="Genomic_DNA"/>
</dbReference>
<feature type="signal peptide" evidence="1">
    <location>
        <begin position="1"/>
        <end position="23"/>
    </location>
</feature>
<dbReference type="Proteomes" id="UP000267535">
    <property type="component" value="Unassembled WGS sequence"/>
</dbReference>
<evidence type="ECO:0000313" key="2">
    <source>
        <dbReference type="EMBL" id="RRD00021.1"/>
    </source>
</evidence>
<dbReference type="OrthoDB" id="8610174at2"/>
<keyword evidence="3" id="KW-1185">Reference proteome</keyword>
<organism evidence="2 3">
    <name type="scientific">Amphritea balenae</name>
    <dbReference type="NCBI Taxonomy" id="452629"/>
    <lineage>
        <taxon>Bacteria</taxon>
        <taxon>Pseudomonadati</taxon>
        <taxon>Pseudomonadota</taxon>
        <taxon>Gammaproteobacteria</taxon>
        <taxon>Oceanospirillales</taxon>
        <taxon>Oceanospirillaceae</taxon>
        <taxon>Amphritea</taxon>
    </lineage>
</organism>
<name>A0A3P1SSC1_9GAMM</name>
<comment type="caution">
    <text evidence="2">The sequence shown here is derived from an EMBL/GenBank/DDBJ whole genome shotgun (WGS) entry which is preliminary data.</text>
</comment>